<gene>
    <name evidence="12" type="primary">mtnX</name>
    <name evidence="13" type="ORF">C7Y47_09385</name>
</gene>
<dbReference type="GO" id="GO:0005737">
    <property type="term" value="C:cytoplasm"/>
    <property type="evidence" value="ECO:0007669"/>
    <property type="project" value="TreeGrafter"/>
</dbReference>
<proteinExistence type="inferred from homology"/>
<comment type="pathway">
    <text evidence="2">Amino-acid biosynthesis; L-serine biosynthesis; L-serine from 3-phospho-D-glycerate: step 3/3.</text>
</comment>
<dbReference type="GO" id="GO:0036424">
    <property type="term" value="F:L-phosphoserine phosphatase activity"/>
    <property type="evidence" value="ECO:0007669"/>
    <property type="project" value="TreeGrafter"/>
</dbReference>
<dbReference type="RefSeq" id="WP_142508537.1">
    <property type="nucleotide sequence ID" value="NZ_SADV01000006.1"/>
</dbReference>
<dbReference type="NCBIfam" id="TIGR01489">
    <property type="entry name" value="DKMTPPase-SF"/>
    <property type="match status" value="1"/>
</dbReference>
<evidence type="ECO:0000313" key="13">
    <source>
        <dbReference type="EMBL" id="TQR34182.1"/>
    </source>
</evidence>
<dbReference type="InterPro" id="IPR050582">
    <property type="entry name" value="HAD-like_SerB"/>
</dbReference>
<evidence type="ECO:0000256" key="8">
    <source>
        <dbReference type="ARBA" id="ARBA00023167"/>
    </source>
</evidence>
<dbReference type="SUPFAM" id="SSF56784">
    <property type="entry name" value="HAD-like"/>
    <property type="match status" value="1"/>
</dbReference>
<keyword evidence="9" id="KW-0718">Serine biosynthesis</keyword>
<comment type="pathway">
    <text evidence="12">Amino-acid biosynthesis; L-methionine biosynthesis via salvage pathway; L-methionine from S-methyl-5-thio-alpha-D-ribose 1-phosphate: step 4/6.</text>
</comment>
<reference evidence="13 14" key="1">
    <citation type="submission" date="2018-03" db="EMBL/GenBank/DDBJ databases">
        <title>Aerobic endospore-forming bacteria genome sequencing and assembly.</title>
        <authorList>
            <person name="Cavalcante D.A."/>
            <person name="Driks A."/>
            <person name="Putonti C."/>
            <person name="De-Souza M.T."/>
        </authorList>
    </citation>
    <scope>NUCLEOTIDE SEQUENCE [LARGE SCALE GENOMIC DNA]</scope>
    <source>
        <strain evidence="13 14">SDF0037</strain>
    </source>
</reference>
<evidence type="ECO:0000256" key="5">
    <source>
        <dbReference type="ARBA" id="ARBA00022723"/>
    </source>
</evidence>
<dbReference type="InterPro" id="IPR006384">
    <property type="entry name" value="HAD_hydro_PyrdxlP_Pase-like"/>
</dbReference>
<dbReference type="Pfam" id="PF12710">
    <property type="entry name" value="HAD"/>
    <property type="match status" value="1"/>
</dbReference>
<dbReference type="UniPathway" id="UPA00904">
    <property type="reaction ID" value="UER00877"/>
</dbReference>
<name>A0A544UL25_LYSSH</name>
<evidence type="ECO:0000256" key="6">
    <source>
        <dbReference type="ARBA" id="ARBA00022801"/>
    </source>
</evidence>
<keyword evidence="5" id="KW-0479">Metal-binding</keyword>
<organism evidence="13 14">
    <name type="scientific">Lysinibacillus sphaericus</name>
    <name type="common">Bacillus sphaericus</name>
    <dbReference type="NCBI Taxonomy" id="1421"/>
    <lineage>
        <taxon>Bacteria</taxon>
        <taxon>Bacillati</taxon>
        <taxon>Bacillota</taxon>
        <taxon>Bacilli</taxon>
        <taxon>Bacillales</taxon>
        <taxon>Bacillaceae</taxon>
        <taxon>Lysinibacillus</taxon>
    </lineage>
</organism>
<dbReference type="Proteomes" id="UP000317944">
    <property type="component" value="Unassembled WGS sequence"/>
</dbReference>
<protein>
    <recommendedName>
        <fullName evidence="12">2-hydroxy-3-keto-5-methylthiopentenyl-1-phosphate phosphatase</fullName>
        <shortName evidence="12">HK-MTPenyl-1-P phosphatase</shortName>
        <ecNumber evidence="12">3.1.3.87</ecNumber>
    </recommendedName>
</protein>
<evidence type="ECO:0000313" key="14">
    <source>
        <dbReference type="Proteomes" id="UP000317944"/>
    </source>
</evidence>
<dbReference type="HAMAP" id="MF_01680">
    <property type="entry name" value="Salvage_MtnX"/>
    <property type="match status" value="1"/>
</dbReference>
<dbReference type="GO" id="GO:0019509">
    <property type="term" value="P:L-methionine salvage from methylthioadenosine"/>
    <property type="evidence" value="ECO:0007669"/>
    <property type="project" value="UniProtKB-UniRule"/>
</dbReference>
<dbReference type="GO" id="GO:0043716">
    <property type="term" value="F:2-hydroxy-3-keto-5-methylthiopentenyl-1-phosphate phosphatase activity"/>
    <property type="evidence" value="ECO:0007669"/>
    <property type="project" value="UniProtKB-UniRule"/>
</dbReference>
<comment type="catalytic activity">
    <reaction evidence="11">
        <text>O-phospho-D-serine + H2O = D-serine + phosphate</text>
        <dbReference type="Rhea" id="RHEA:24873"/>
        <dbReference type="ChEBI" id="CHEBI:15377"/>
        <dbReference type="ChEBI" id="CHEBI:35247"/>
        <dbReference type="ChEBI" id="CHEBI:43474"/>
        <dbReference type="ChEBI" id="CHEBI:58680"/>
        <dbReference type="EC" id="3.1.3.3"/>
    </reaction>
</comment>
<keyword evidence="4 12" id="KW-0028">Amino-acid biosynthesis</keyword>
<evidence type="ECO:0000256" key="12">
    <source>
        <dbReference type="HAMAP-Rule" id="MF_01680"/>
    </source>
</evidence>
<evidence type="ECO:0000256" key="1">
    <source>
        <dbReference type="ARBA" id="ARBA00001946"/>
    </source>
</evidence>
<dbReference type="InterPro" id="IPR017718">
    <property type="entry name" value="HAD-SF_hydro_IB_MtnX"/>
</dbReference>
<comment type="catalytic activity">
    <reaction evidence="12">
        <text>2-hydroxy-5-methylsulfanyl-3-oxopent-1-enyl phosphate + H2O = 1,2-dihydroxy-5-(methylsulfanyl)pent-1-en-3-one + phosphate</text>
        <dbReference type="Rhea" id="RHEA:14481"/>
        <dbReference type="ChEBI" id="CHEBI:15377"/>
        <dbReference type="ChEBI" id="CHEBI:43474"/>
        <dbReference type="ChEBI" id="CHEBI:49252"/>
        <dbReference type="ChEBI" id="CHEBI:59505"/>
        <dbReference type="EC" id="3.1.3.87"/>
    </reaction>
</comment>
<evidence type="ECO:0000256" key="11">
    <source>
        <dbReference type="ARBA" id="ARBA00048523"/>
    </source>
</evidence>
<keyword evidence="6 12" id="KW-0378">Hydrolase</keyword>
<dbReference type="PANTHER" id="PTHR43344">
    <property type="entry name" value="PHOSPHOSERINE PHOSPHATASE"/>
    <property type="match status" value="1"/>
</dbReference>
<dbReference type="OrthoDB" id="9804940at2"/>
<dbReference type="InterPro" id="IPR036412">
    <property type="entry name" value="HAD-like_sf"/>
</dbReference>
<sequence length="227" mass="25672">MKPIIFCDFDGTITETDNIVSLMTQFVPEESEKIAKAMMEQTITFKDGVSAMFALLSTKQKNTVIQYLLDTAIIREGFGDFVRYAQENHIPFYIVSGGVDFFIEPLLKKYGPFSGIYCNSADFSERQIKLVFPNSCDEECAKFDVQGCGCCKPSVMRKVAQSNHFKIVIGDSLSDFEAAKQADLVLARDHLIKRCKDLHLPYKPFETFYDCLEAVKKLMEAEKAVSM</sequence>
<evidence type="ECO:0000256" key="7">
    <source>
        <dbReference type="ARBA" id="ARBA00022842"/>
    </source>
</evidence>
<evidence type="ECO:0000256" key="9">
    <source>
        <dbReference type="ARBA" id="ARBA00023299"/>
    </source>
</evidence>
<dbReference type="GO" id="GO:0006564">
    <property type="term" value="P:L-serine biosynthetic process"/>
    <property type="evidence" value="ECO:0007669"/>
    <property type="project" value="UniProtKB-KW"/>
</dbReference>
<dbReference type="Gene3D" id="3.40.50.1000">
    <property type="entry name" value="HAD superfamily/HAD-like"/>
    <property type="match status" value="1"/>
</dbReference>
<evidence type="ECO:0000256" key="3">
    <source>
        <dbReference type="ARBA" id="ARBA00009184"/>
    </source>
</evidence>
<dbReference type="AlphaFoldDB" id="A0A544UL25"/>
<dbReference type="CDD" id="cd07524">
    <property type="entry name" value="HAD_Pase"/>
    <property type="match status" value="1"/>
</dbReference>
<evidence type="ECO:0000256" key="4">
    <source>
        <dbReference type="ARBA" id="ARBA00022605"/>
    </source>
</evidence>
<comment type="function">
    <text evidence="12">Dephosphorylates 2-hydroxy-3-keto-5-methylthiopentenyl-1-phosphate (HK-MTPenyl-1-P) yielding 1,2-dihydroxy-3-keto-5-methylthiopentene (DHK-MTPene).</text>
</comment>
<keyword evidence="8 12" id="KW-0486">Methionine biosynthesis</keyword>
<evidence type="ECO:0000256" key="10">
    <source>
        <dbReference type="ARBA" id="ARBA00048138"/>
    </source>
</evidence>
<comment type="similarity">
    <text evidence="3">Belongs to the HAD-like hydrolase superfamily. SerB family.</text>
</comment>
<dbReference type="NCBIfam" id="NF007103">
    <property type="entry name" value="PRK09552.1"/>
    <property type="match status" value="1"/>
</dbReference>
<dbReference type="NCBIfam" id="TIGR01488">
    <property type="entry name" value="HAD-SF-IB"/>
    <property type="match status" value="1"/>
</dbReference>
<comment type="caution">
    <text evidence="13">The sequence shown here is derived from an EMBL/GenBank/DDBJ whole genome shotgun (WGS) entry which is preliminary data.</text>
</comment>
<accession>A0A544UL25</accession>
<dbReference type="PANTHER" id="PTHR43344:SF2">
    <property type="entry name" value="PHOSPHOSERINE PHOSPHATASE"/>
    <property type="match status" value="1"/>
</dbReference>
<keyword evidence="7" id="KW-0460">Magnesium</keyword>
<evidence type="ECO:0000256" key="2">
    <source>
        <dbReference type="ARBA" id="ARBA00005135"/>
    </source>
</evidence>
<comment type="catalytic activity">
    <reaction evidence="10">
        <text>O-phospho-L-serine + H2O = L-serine + phosphate</text>
        <dbReference type="Rhea" id="RHEA:21208"/>
        <dbReference type="ChEBI" id="CHEBI:15377"/>
        <dbReference type="ChEBI" id="CHEBI:33384"/>
        <dbReference type="ChEBI" id="CHEBI:43474"/>
        <dbReference type="ChEBI" id="CHEBI:57524"/>
        <dbReference type="EC" id="3.1.3.3"/>
    </reaction>
</comment>
<dbReference type="EMBL" id="SADV01000006">
    <property type="protein sequence ID" value="TQR34182.1"/>
    <property type="molecule type" value="Genomic_DNA"/>
</dbReference>
<comment type="cofactor">
    <cofactor evidence="1">
        <name>Mg(2+)</name>
        <dbReference type="ChEBI" id="CHEBI:18420"/>
    </cofactor>
</comment>
<comment type="similarity">
    <text evidence="12">Belongs to the HAD-like hydrolase superfamily. MtnX family.</text>
</comment>
<dbReference type="Gene3D" id="3.90.1470.20">
    <property type="match status" value="1"/>
</dbReference>
<dbReference type="InterPro" id="IPR023214">
    <property type="entry name" value="HAD_sf"/>
</dbReference>
<dbReference type="EC" id="3.1.3.87" evidence="12"/>
<dbReference type="GO" id="GO:0000287">
    <property type="term" value="F:magnesium ion binding"/>
    <property type="evidence" value="ECO:0007669"/>
    <property type="project" value="TreeGrafter"/>
</dbReference>